<dbReference type="Pfam" id="PF13181">
    <property type="entry name" value="TPR_8"/>
    <property type="match status" value="1"/>
</dbReference>
<keyword evidence="12 17" id="KW-1133">Transmembrane helix</keyword>
<evidence type="ECO:0000256" key="2">
    <source>
        <dbReference type="ARBA" id="ARBA00004141"/>
    </source>
</evidence>
<evidence type="ECO:0000313" key="19">
    <source>
        <dbReference type="Proteomes" id="UP000694941"/>
    </source>
</evidence>
<organism evidence="19 20">
    <name type="scientific">Limulus polyphemus</name>
    <name type="common">Atlantic horseshoe crab</name>
    <dbReference type="NCBI Taxonomy" id="6850"/>
    <lineage>
        <taxon>Eukaryota</taxon>
        <taxon>Metazoa</taxon>
        <taxon>Ecdysozoa</taxon>
        <taxon>Arthropoda</taxon>
        <taxon>Chelicerata</taxon>
        <taxon>Merostomata</taxon>
        <taxon>Xiphosura</taxon>
        <taxon>Limulidae</taxon>
        <taxon>Limulus</taxon>
    </lineage>
</organism>
<evidence type="ECO:0000256" key="9">
    <source>
        <dbReference type="ARBA" id="ARBA00022737"/>
    </source>
</evidence>
<evidence type="ECO:0000256" key="4">
    <source>
        <dbReference type="ARBA" id="ARBA00004922"/>
    </source>
</evidence>
<dbReference type="Pfam" id="PF00515">
    <property type="entry name" value="TPR_1"/>
    <property type="match status" value="2"/>
</dbReference>
<feature type="repeat" description="TPR" evidence="16">
    <location>
        <begin position="607"/>
        <end position="640"/>
    </location>
</feature>
<name>A0ABM1B8F3_LIMPO</name>
<keyword evidence="9" id="KW-0677">Repeat</keyword>
<dbReference type="PROSITE" id="PS50005">
    <property type="entry name" value="TPR"/>
    <property type="match status" value="3"/>
</dbReference>
<feature type="transmembrane region" description="Helical" evidence="17">
    <location>
        <begin position="292"/>
        <end position="312"/>
    </location>
</feature>
<dbReference type="PROSITE" id="PS50293">
    <property type="entry name" value="TPR_REGION"/>
    <property type="match status" value="2"/>
</dbReference>
<feature type="transmembrane region" description="Helical" evidence="17">
    <location>
        <begin position="377"/>
        <end position="395"/>
    </location>
</feature>
<evidence type="ECO:0000256" key="12">
    <source>
        <dbReference type="ARBA" id="ARBA00022989"/>
    </source>
</evidence>
<feature type="repeat" description="TPR" evidence="16">
    <location>
        <begin position="505"/>
        <end position="538"/>
    </location>
</feature>
<evidence type="ECO:0000256" key="17">
    <source>
        <dbReference type="SAM" id="Phobius"/>
    </source>
</evidence>
<comment type="catalytic activity">
    <reaction evidence="15">
        <text>a di-trans,poly-cis-dolichyl beta-D-mannosyl phosphate + L-seryl-[protein] = 3-O-(alpha-D-mannosyl)-L-seryl-[protein] + a di-trans,poly-cis-dolichyl phosphate + H(+)</text>
        <dbReference type="Rhea" id="RHEA:17377"/>
        <dbReference type="Rhea" id="RHEA-COMP:9863"/>
        <dbReference type="Rhea" id="RHEA-COMP:13546"/>
        <dbReference type="Rhea" id="RHEA-COMP:19498"/>
        <dbReference type="Rhea" id="RHEA-COMP:19501"/>
        <dbReference type="ChEBI" id="CHEBI:15378"/>
        <dbReference type="ChEBI" id="CHEBI:29999"/>
        <dbReference type="ChEBI" id="CHEBI:57683"/>
        <dbReference type="ChEBI" id="CHEBI:58211"/>
        <dbReference type="ChEBI" id="CHEBI:137321"/>
        <dbReference type="EC" id="2.4.1.109"/>
    </reaction>
</comment>
<dbReference type="EC" id="2.4.1.109" evidence="6"/>
<proteinExistence type="inferred from homology"/>
<comment type="similarity">
    <text evidence="5">Belongs to the TMTC family.</text>
</comment>
<evidence type="ECO:0000256" key="6">
    <source>
        <dbReference type="ARBA" id="ARBA00012839"/>
    </source>
</evidence>
<dbReference type="InterPro" id="IPR013618">
    <property type="entry name" value="TMTC_DUF1736"/>
</dbReference>
<dbReference type="Pfam" id="PF08409">
    <property type="entry name" value="TMTC_DUF1736"/>
    <property type="match status" value="1"/>
</dbReference>
<keyword evidence="13 17" id="KW-0472">Membrane</keyword>
<evidence type="ECO:0000256" key="15">
    <source>
        <dbReference type="ARBA" id="ARBA00045102"/>
    </source>
</evidence>
<evidence type="ECO:0000256" key="16">
    <source>
        <dbReference type="PROSITE-ProRule" id="PRU00339"/>
    </source>
</evidence>
<evidence type="ECO:0000256" key="14">
    <source>
        <dbReference type="ARBA" id="ARBA00045085"/>
    </source>
</evidence>
<dbReference type="GeneID" id="106461622"/>
<keyword evidence="11" id="KW-0256">Endoplasmic reticulum</keyword>
<feature type="transmembrane region" description="Helical" evidence="17">
    <location>
        <begin position="407"/>
        <end position="429"/>
    </location>
</feature>
<comment type="pathway">
    <text evidence="4">Protein modification; protein glycosylation.</text>
</comment>
<evidence type="ECO:0000256" key="13">
    <source>
        <dbReference type="ARBA" id="ARBA00023136"/>
    </source>
</evidence>
<feature type="transmembrane region" description="Helical" evidence="17">
    <location>
        <begin position="248"/>
        <end position="271"/>
    </location>
</feature>
<feature type="transmembrane region" description="Helical" evidence="17">
    <location>
        <begin position="135"/>
        <end position="156"/>
    </location>
</feature>
<dbReference type="SMART" id="SM00028">
    <property type="entry name" value="TPR"/>
    <property type="match status" value="7"/>
</dbReference>
<dbReference type="InterPro" id="IPR011990">
    <property type="entry name" value="TPR-like_helical_dom_sf"/>
</dbReference>
<evidence type="ECO:0000256" key="8">
    <source>
        <dbReference type="ARBA" id="ARBA00022692"/>
    </source>
</evidence>
<reference evidence="20" key="1">
    <citation type="submission" date="2025-08" db="UniProtKB">
        <authorList>
            <consortium name="RefSeq"/>
        </authorList>
    </citation>
    <scope>IDENTIFICATION</scope>
    <source>
        <tissue evidence="20">Muscle</tissue>
    </source>
</reference>
<comment type="subcellular location">
    <subcellularLocation>
        <location evidence="3">Endoplasmic reticulum</location>
    </subcellularLocation>
    <subcellularLocation>
        <location evidence="2">Membrane</location>
        <topology evidence="2">Multi-pass membrane protein</topology>
    </subcellularLocation>
</comment>
<comment type="catalytic activity">
    <reaction evidence="14">
        <text>a di-trans,poly-cis-dolichyl beta-D-mannosyl phosphate + L-threonyl-[protein] = 3-O-(alpha-D-mannosyl)-L-threonyl-[protein] + a di-trans,poly-cis-dolichyl phosphate + H(+)</text>
        <dbReference type="Rhea" id="RHEA:53396"/>
        <dbReference type="Rhea" id="RHEA-COMP:11060"/>
        <dbReference type="Rhea" id="RHEA-COMP:13547"/>
        <dbReference type="Rhea" id="RHEA-COMP:19498"/>
        <dbReference type="Rhea" id="RHEA-COMP:19501"/>
        <dbReference type="ChEBI" id="CHEBI:15378"/>
        <dbReference type="ChEBI" id="CHEBI:30013"/>
        <dbReference type="ChEBI" id="CHEBI:57683"/>
        <dbReference type="ChEBI" id="CHEBI:58211"/>
        <dbReference type="ChEBI" id="CHEBI:137323"/>
        <dbReference type="EC" id="2.4.1.109"/>
    </reaction>
</comment>
<dbReference type="RefSeq" id="XP_013776914.1">
    <property type="nucleotide sequence ID" value="XM_013921460.2"/>
</dbReference>
<sequence>MDYNRNNTKLVYSRNGTKPYYLLNDSPHHRKIPWDVWIPVPELVLLKSYWLIFLVAVASFCISVTGDFVFDDSEAILNNSDLLPETPVLNIFRNDFWGMKLTFNTSHKSYRPLTTLTFRWNCAFSGGLHPFGFHLINIVLHGVVSMLSFQLFAVFFQSCLSGDRAPRASFLCALLYAVHPIHTESVAGVVGRADLLCALFFILSFLAYTKSVESHHHLNDPPSQFSPLWIGWSLVLAGSAMLCKEQGVTVIGICSAYDIIVVCNVDILCLLRPSSVLQESSSSSKQWLQSLLLRHVVLAAGGSLLLIGRWQVMGSSPPMFQWVDNPASFEESFLYRVLNYNYVYSLNWWLLVHPFWLCFDWSMGCIPLIHSLTDPRLVAVAVFWMTAAFLLYCCLSHEDRRIRRLVTMSVVLLVIPFLPASNLFFRVGFVIAERVLYIPSLGFSLLVVVGFRQLCFSMEQYRVYLHICIIVLVGCFVVKSLQRSSEWKNEEVLFKSGLKVCPLNAKVHYNIAKNSADHGDRELAVKEYQEAIRLNPSYDQAMNNLANILKDMGQLKSAEKLLLKAIHIRADFAAAWMNLGIVQSSLGKIKEAERSYLIALKHRRRYPDCYYNLGNLYLDQKRYNDAYQAWKNATSLRPSHLVAWNNMIIMLDSTGDLSKAESLAREALRYLPEESSLHFNLANTLGKIGKYQESEWHFLHAIKLNKNNPSYYTNLGVLYHRWKKYEKAEEAYQQALQMQPGLKSARDNLELLHKTLSRLRSQH</sequence>
<feature type="transmembrane region" description="Helical" evidence="17">
    <location>
        <begin position="463"/>
        <end position="481"/>
    </location>
</feature>
<evidence type="ECO:0000256" key="10">
    <source>
        <dbReference type="ARBA" id="ARBA00022803"/>
    </source>
</evidence>
<feature type="transmembrane region" description="Helical" evidence="17">
    <location>
        <begin position="435"/>
        <end position="451"/>
    </location>
</feature>
<evidence type="ECO:0000256" key="1">
    <source>
        <dbReference type="ARBA" id="ARBA00003582"/>
    </source>
</evidence>
<evidence type="ECO:0000256" key="3">
    <source>
        <dbReference type="ARBA" id="ARBA00004240"/>
    </source>
</evidence>
<dbReference type="InterPro" id="IPR019734">
    <property type="entry name" value="TPR_rpt"/>
</dbReference>
<dbReference type="InterPro" id="IPR052346">
    <property type="entry name" value="O-mannosyl-transferase_TMTC"/>
</dbReference>
<dbReference type="Gene3D" id="1.25.40.10">
    <property type="entry name" value="Tetratricopeptide repeat domain"/>
    <property type="match status" value="3"/>
</dbReference>
<evidence type="ECO:0000256" key="11">
    <source>
        <dbReference type="ARBA" id="ARBA00022824"/>
    </source>
</evidence>
<feature type="repeat" description="TPR" evidence="16">
    <location>
        <begin position="709"/>
        <end position="742"/>
    </location>
</feature>
<evidence type="ECO:0000256" key="5">
    <source>
        <dbReference type="ARBA" id="ARBA00007882"/>
    </source>
</evidence>
<dbReference type="PANTHER" id="PTHR44227:SF3">
    <property type="entry name" value="PROTEIN O-MANNOSYL-TRANSFERASE TMTC4"/>
    <property type="match status" value="1"/>
</dbReference>
<feature type="domain" description="DUF1736" evidence="18">
    <location>
        <begin position="315"/>
        <end position="387"/>
    </location>
</feature>
<keyword evidence="7" id="KW-0808">Transferase</keyword>
<protein>
    <recommendedName>
        <fullName evidence="6">dolichyl-phosphate-mannose--protein mannosyltransferase</fullName>
        <ecNumber evidence="6">2.4.1.109</ecNumber>
    </recommendedName>
</protein>
<evidence type="ECO:0000313" key="20">
    <source>
        <dbReference type="RefSeq" id="XP_013776914.1"/>
    </source>
</evidence>
<keyword evidence="10 16" id="KW-0802">TPR repeat</keyword>
<dbReference type="PANTHER" id="PTHR44227">
    <property type="match status" value="1"/>
</dbReference>
<keyword evidence="19" id="KW-1185">Reference proteome</keyword>
<feature type="transmembrane region" description="Helical" evidence="17">
    <location>
        <begin position="189"/>
        <end position="209"/>
    </location>
</feature>
<gene>
    <name evidence="20" type="primary">LOC106461622</name>
</gene>
<accession>A0ABM1B8F3</accession>
<keyword evidence="8 17" id="KW-0812">Transmembrane</keyword>
<dbReference type="Proteomes" id="UP000694941">
    <property type="component" value="Unplaced"/>
</dbReference>
<evidence type="ECO:0000259" key="18">
    <source>
        <dbReference type="Pfam" id="PF08409"/>
    </source>
</evidence>
<comment type="function">
    <text evidence="1">Transfers mannosyl residues to the hydroxyl group of serine or threonine residues.</text>
</comment>
<feature type="transmembrane region" description="Helical" evidence="17">
    <location>
        <begin position="49"/>
        <end position="70"/>
    </location>
</feature>
<dbReference type="Pfam" id="PF14559">
    <property type="entry name" value="TPR_19"/>
    <property type="match status" value="1"/>
</dbReference>
<evidence type="ECO:0000256" key="7">
    <source>
        <dbReference type="ARBA" id="ARBA00022679"/>
    </source>
</evidence>
<dbReference type="SUPFAM" id="SSF48452">
    <property type="entry name" value="TPR-like"/>
    <property type="match status" value="1"/>
</dbReference>